<organism evidence="7 8">
    <name type="scientific">Allonocardiopsis opalescens</name>
    <dbReference type="NCBI Taxonomy" id="1144618"/>
    <lineage>
        <taxon>Bacteria</taxon>
        <taxon>Bacillati</taxon>
        <taxon>Actinomycetota</taxon>
        <taxon>Actinomycetes</taxon>
        <taxon>Streptosporangiales</taxon>
        <taxon>Allonocardiopsis</taxon>
    </lineage>
</organism>
<evidence type="ECO:0000313" key="7">
    <source>
        <dbReference type="EMBL" id="PRX96234.1"/>
    </source>
</evidence>
<keyword evidence="4" id="KW-0408">Iron</keyword>
<evidence type="ECO:0000256" key="6">
    <source>
        <dbReference type="PIRSR" id="PIRSR601486-1"/>
    </source>
</evidence>
<protein>
    <submittedName>
        <fullName evidence="7">Hemoglobin</fullName>
    </submittedName>
</protein>
<keyword evidence="1" id="KW-0813">Transport</keyword>
<name>A0A2T0PXH4_9ACTN</name>
<dbReference type="GO" id="GO:0019825">
    <property type="term" value="F:oxygen binding"/>
    <property type="evidence" value="ECO:0007669"/>
    <property type="project" value="InterPro"/>
</dbReference>
<dbReference type="InterPro" id="IPR009050">
    <property type="entry name" value="Globin-like_sf"/>
</dbReference>
<keyword evidence="3" id="KW-0479">Metal-binding</keyword>
<proteinExistence type="inferred from homology"/>
<dbReference type="InterPro" id="IPR044203">
    <property type="entry name" value="GlbO/GLB3-like"/>
</dbReference>
<evidence type="ECO:0000256" key="1">
    <source>
        <dbReference type="ARBA" id="ARBA00022448"/>
    </source>
</evidence>
<evidence type="ECO:0000256" key="2">
    <source>
        <dbReference type="ARBA" id="ARBA00022617"/>
    </source>
</evidence>
<dbReference type="EMBL" id="PVZC01000008">
    <property type="protein sequence ID" value="PRX96234.1"/>
    <property type="molecule type" value="Genomic_DNA"/>
</dbReference>
<keyword evidence="2 6" id="KW-0349">Heme</keyword>
<dbReference type="Pfam" id="PF01152">
    <property type="entry name" value="Bac_globin"/>
    <property type="match status" value="1"/>
</dbReference>
<dbReference type="Proteomes" id="UP000237846">
    <property type="component" value="Unassembled WGS sequence"/>
</dbReference>
<feature type="binding site" description="distal binding residue" evidence="6">
    <location>
        <position position="129"/>
    </location>
    <ligand>
        <name>heme</name>
        <dbReference type="ChEBI" id="CHEBI:30413"/>
    </ligand>
    <ligandPart>
        <name>Fe</name>
        <dbReference type="ChEBI" id="CHEBI:18248"/>
    </ligandPart>
</feature>
<dbReference type="GO" id="GO:0005344">
    <property type="term" value="F:oxygen carrier activity"/>
    <property type="evidence" value="ECO:0007669"/>
    <property type="project" value="InterPro"/>
</dbReference>
<evidence type="ECO:0000256" key="4">
    <source>
        <dbReference type="ARBA" id="ARBA00023004"/>
    </source>
</evidence>
<dbReference type="SUPFAM" id="SSF46458">
    <property type="entry name" value="Globin-like"/>
    <property type="match status" value="1"/>
</dbReference>
<comment type="caution">
    <text evidence="7">The sequence shown here is derived from an EMBL/GenBank/DDBJ whole genome shotgun (WGS) entry which is preliminary data.</text>
</comment>
<dbReference type="GO" id="GO:0046872">
    <property type="term" value="F:metal ion binding"/>
    <property type="evidence" value="ECO:0007669"/>
    <property type="project" value="UniProtKB-KW"/>
</dbReference>
<dbReference type="Gene3D" id="1.10.490.10">
    <property type="entry name" value="Globins"/>
    <property type="match status" value="1"/>
</dbReference>
<keyword evidence="8" id="KW-1185">Reference proteome</keyword>
<dbReference type="CDD" id="cd14771">
    <property type="entry name" value="TrHb2_Mt-trHbO-like_O"/>
    <property type="match status" value="1"/>
</dbReference>
<dbReference type="InterPro" id="IPR012292">
    <property type="entry name" value="Globin/Proto"/>
</dbReference>
<dbReference type="RefSeq" id="WP_106250998.1">
    <property type="nucleotide sequence ID" value="NZ_PVZC01000008.1"/>
</dbReference>
<dbReference type="PANTHER" id="PTHR47366">
    <property type="entry name" value="TWO-ON-TWO HEMOGLOBIN-3"/>
    <property type="match status" value="1"/>
</dbReference>
<dbReference type="InterPro" id="IPR001486">
    <property type="entry name" value="Hemoglobin_trunc"/>
</dbReference>
<dbReference type="OrthoDB" id="9790913at2"/>
<evidence type="ECO:0000313" key="8">
    <source>
        <dbReference type="Proteomes" id="UP000237846"/>
    </source>
</evidence>
<sequence length="137" mass="15827">MSTQDGDGTGETTVTFYQAVGGEETFRRLVHRFYQGVAGDPLLRPMYPDDDFEGAEERLRMFLVQYWGGPRTYSDQRGHPRLRMRHSPFEVTTEARDAWLAHMRAAVDELDLAPELEQTLWEYLVYAAHSMVNSPRV</sequence>
<dbReference type="GO" id="GO:0020037">
    <property type="term" value="F:heme binding"/>
    <property type="evidence" value="ECO:0007669"/>
    <property type="project" value="InterPro"/>
</dbReference>
<dbReference type="AlphaFoldDB" id="A0A2T0PXH4"/>
<accession>A0A2T0PXH4</accession>
<evidence type="ECO:0000256" key="5">
    <source>
        <dbReference type="ARBA" id="ARBA00034496"/>
    </source>
</evidence>
<reference evidence="7 8" key="1">
    <citation type="submission" date="2018-03" db="EMBL/GenBank/DDBJ databases">
        <title>Genomic Encyclopedia of Archaeal and Bacterial Type Strains, Phase II (KMG-II): from individual species to whole genera.</title>
        <authorList>
            <person name="Goeker M."/>
        </authorList>
    </citation>
    <scope>NUCLEOTIDE SEQUENCE [LARGE SCALE GENOMIC DNA]</scope>
    <source>
        <strain evidence="7 8">DSM 45601</strain>
    </source>
</reference>
<comment type="similarity">
    <text evidence="5">Belongs to the truncated hemoglobin family. Group II subfamily.</text>
</comment>
<evidence type="ECO:0000256" key="3">
    <source>
        <dbReference type="ARBA" id="ARBA00022723"/>
    </source>
</evidence>
<dbReference type="PANTHER" id="PTHR47366:SF1">
    <property type="entry name" value="TWO-ON-TWO HEMOGLOBIN-3"/>
    <property type="match status" value="1"/>
</dbReference>
<gene>
    <name evidence="7" type="ORF">CLV72_108241</name>
</gene>